<evidence type="ECO:0000259" key="4">
    <source>
        <dbReference type="PROSITE" id="PS51063"/>
    </source>
</evidence>
<evidence type="ECO:0000313" key="6">
    <source>
        <dbReference type="Proteomes" id="UP000182258"/>
    </source>
</evidence>
<evidence type="ECO:0000256" key="3">
    <source>
        <dbReference type="ARBA" id="ARBA00023163"/>
    </source>
</evidence>
<dbReference type="GO" id="GO:0003677">
    <property type="term" value="F:DNA binding"/>
    <property type="evidence" value="ECO:0007669"/>
    <property type="project" value="UniProtKB-KW"/>
</dbReference>
<dbReference type="Proteomes" id="UP000182258">
    <property type="component" value="Unassembled WGS sequence"/>
</dbReference>
<dbReference type="Gene3D" id="1.10.10.10">
    <property type="entry name" value="Winged helix-like DNA-binding domain superfamily/Winged helix DNA-binding domain"/>
    <property type="match status" value="1"/>
</dbReference>
<keyword evidence="5" id="KW-0418">Kinase</keyword>
<dbReference type="InterPro" id="IPR012318">
    <property type="entry name" value="HTH_CRP"/>
</dbReference>
<gene>
    <name evidence="5" type="ORF">SAMN04488059_11113</name>
</gene>
<dbReference type="PROSITE" id="PS51063">
    <property type="entry name" value="HTH_CRP_2"/>
    <property type="match status" value="1"/>
</dbReference>
<dbReference type="AlphaFoldDB" id="A0A1I1LX60"/>
<evidence type="ECO:0000256" key="2">
    <source>
        <dbReference type="ARBA" id="ARBA00023125"/>
    </source>
</evidence>
<keyword evidence="3" id="KW-0804">Transcription</keyword>
<reference evidence="5 6" key="1">
    <citation type="submission" date="2016-10" db="EMBL/GenBank/DDBJ databases">
        <authorList>
            <person name="de Groot N.N."/>
        </authorList>
    </citation>
    <scope>NUCLEOTIDE SEQUENCE [LARGE SCALE GENOMIC DNA]</scope>
    <source>
        <strain evidence="5 6">CGMCC 1.10210</strain>
    </source>
</reference>
<dbReference type="InterPro" id="IPR036388">
    <property type="entry name" value="WH-like_DNA-bd_sf"/>
</dbReference>
<accession>A0A1I1LX60</accession>
<sequence length="276" mass="31072">MDCSIWIDFCKYFSSNQYSTITLNNVNVNCAMTGCFMTNRFVDKLNGFSKLRSEEVAALFAATAQAKEIPIKTDLIREGDQPGPVLVMLKGWACRYKILPNGTRQVLAYLMPGDCCDLHIGLLAEMDHSIQVITPALVATIGRLEMDEIMDQHRGIAKAMYLAQLIDEGIMRAWITSMGRRSSVERVAHLMCELYLRARNIGLIDGDELELPLSQLLLADSLGMTPVHLNRVLKVLRESQAMIISRGTLNIKDPRKLVKIAGFDENYLHRRLRVTV</sequence>
<keyword evidence="5" id="KW-0808">Transferase</keyword>
<keyword evidence="1" id="KW-0805">Transcription regulation</keyword>
<evidence type="ECO:0000256" key="1">
    <source>
        <dbReference type="ARBA" id="ARBA00023015"/>
    </source>
</evidence>
<dbReference type="Pfam" id="PF13545">
    <property type="entry name" value="HTH_Crp_2"/>
    <property type="match status" value="1"/>
</dbReference>
<dbReference type="GO" id="GO:0006355">
    <property type="term" value="P:regulation of DNA-templated transcription"/>
    <property type="evidence" value="ECO:0007669"/>
    <property type="project" value="InterPro"/>
</dbReference>
<dbReference type="SMART" id="SM00419">
    <property type="entry name" value="HTH_CRP"/>
    <property type="match status" value="1"/>
</dbReference>
<protein>
    <submittedName>
        <fullName evidence="5">cAMP-binding domain of CRP or a regulatory subunit of cAMP-dependent protein kinases</fullName>
    </submittedName>
</protein>
<dbReference type="InterPro" id="IPR018490">
    <property type="entry name" value="cNMP-bd_dom_sf"/>
</dbReference>
<dbReference type="STRING" id="728005.SAMN04488059_11113"/>
<dbReference type="GO" id="GO:0016301">
    <property type="term" value="F:kinase activity"/>
    <property type="evidence" value="ECO:0007669"/>
    <property type="project" value="UniProtKB-KW"/>
</dbReference>
<dbReference type="SUPFAM" id="SSF46785">
    <property type="entry name" value="Winged helix' DNA-binding domain"/>
    <property type="match status" value="1"/>
</dbReference>
<proteinExistence type="predicted"/>
<name>A0A1I1LX60_9HYPH</name>
<dbReference type="CDD" id="cd00038">
    <property type="entry name" value="CAP_ED"/>
    <property type="match status" value="1"/>
</dbReference>
<evidence type="ECO:0000313" key="5">
    <source>
        <dbReference type="EMBL" id="SFC77699.1"/>
    </source>
</evidence>
<feature type="domain" description="HTH crp-type" evidence="4">
    <location>
        <begin position="181"/>
        <end position="255"/>
    </location>
</feature>
<dbReference type="EMBL" id="FOMB01000011">
    <property type="protein sequence ID" value="SFC77699.1"/>
    <property type="molecule type" value="Genomic_DNA"/>
</dbReference>
<dbReference type="Pfam" id="PF00027">
    <property type="entry name" value="cNMP_binding"/>
    <property type="match status" value="1"/>
</dbReference>
<dbReference type="InterPro" id="IPR036390">
    <property type="entry name" value="WH_DNA-bd_sf"/>
</dbReference>
<organism evidence="5 6">
    <name type="scientific">Devosia psychrophila</name>
    <dbReference type="NCBI Taxonomy" id="728005"/>
    <lineage>
        <taxon>Bacteria</taxon>
        <taxon>Pseudomonadati</taxon>
        <taxon>Pseudomonadota</taxon>
        <taxon>Alphaproteobacteria</taxon>
        <taxon>Hyphomicrobiales</taxon>
        <taxon>Devosiaceae</taxon>
        <taxon>Devosia</taxon>
    </lineage>
</organism>
<keyword evidence="2" id="KW-0238">DNA-binding</keyword>
<dbReference type="InterPro" id="IPR014710">
    <property type="entry name" value="RmlC-like_jellyroll"/>
</dbReference>
<dbReference type="Gene3D" id="2.60.120.10">
    <property type="entry name" value="Jelly Rolls"/>
    <property type="match status" value="1"/>
</dbReference>
<dbReference type="SUPFAM" id="SSF51206">
    <property type="entry name" value="cAMP-binding domain-like"/>
    <property type="match status" value="1"/>
</dbReference>
<dbReference type="InterPro" id="IPR000595">
    <property type="entry name" value="cNMP-bd_dom"/>
</dbReference>